<protein>
    <recommendedName>
        <fullName evidence="1">ADGRF3/5-like N-terminal domain-containing protein</fullName>
    </recommendedName>
</protein>
<sequence>STVCSFNDTKYQCKCEDQYFWPCEKCTQYGSCNNDTSSSCGCINAFPNDGQFCQPDTELMNSSTCISPPANYLIEVEIDAFDIIVLDQLRIELKNFNFPITISNVKFVELNITTVCSLNDTQYQCKCEDQYFWPCEKCTQYGSCNNVTSSSCGCINAFPNDGQFCQPDTELLSTYEG</sequence>
<evidence type="ECO:0000313" key="3">
    <source>
        <dbReference type="Proteomes" id="UP001205998"/>
    </source>
</evidence>
<feature type="domain" description="ADGRF3/5-like N-terminal" evidence="1">
    <location>
        <begin position="113"/>
        <end position="168"/>
    </location>
</feature>
<proteinExistence type="predicted"/>
<dbReference type="GO" id="GO:0004930">
    <property type="term" value="F:G protein-coupled receptor activity"/>
    <property type="evidence" value="ECO:0007669"/>
    <property type="project" value="TreeGrafter"/>
</dbReference>
<dbReference type="EMBL" id="MU596220">
    <property type="protein sequence ID" value="KAI5606960.1"/>
    <property type="molecule type" value="Genomic_DNA"/>
</dbReference>
<dbReference type="AlphaFoldDB" id="A0AAD5A0E6"/>
<dbReference type="Proteomes" id="UP001205998">
    <property type="component" value="Unassembled WGS sequence"/>
</dbReference>
<feature type="domain" description="ADGRF3/5-like N-terminal" evidence="1">
    <location>
        <begin position="1"/>
        <end position="56"/>
    </location>
</feature>
<dbReference type="Pfam" id="PF25387">
    <property type="entry name" value="ADGRF3_N"/>
    <property type="match status" value="2"/>
</dbReference>
<name>A0AAD5A0E6_SILAS</name>
<dbReference type="PANTHER" id="PTHR45813:SF4">
    <property type="entry name" value="ADHESION G PROTEIN-COUPLED RECEPTOR F5"/>
    <property type="match status" value="1"/>
</dbReference>
<evidence type="ECO:0000313" key="2">
    <source>
        <dbReference type="EMBL" id="KAI5606960.1"/>
    </source>
</evidence>
<dbReference type="GO" id="GO:0007189">
    <property type="term" value="P:adenylate cyclase-activating G protein-coupled receptor signaling pathway"/>
    <property type="evidence" value="ECO:0007669"/>
    <property type="project" value="TreeGrafter"/>
</dbReference>
<dbReference type="InterPro" id="IPR051587">
    <property type="entry name" value="Adhesion_GPCR"/>
</dbReference>
<dbReference type="PANTHER" id="PTHR45813">
    <property type="entry name" value="IG-LIKE DOMAIN-CONTAINING PROTEIN"/>
    <property type="match status" value="1"/>
</dbReference>
<dbReference type="InterPro" id="IPR057400">
    <property type="entry name" value="ADGRF3/5_N"/>
</dbReference>
<reference evidence="2" key="1">
    <citation type="submission" date="2018-07" db="EMBL/GenBank/DDBJ databases">
        <title>Comparative genomics of catfishes provides insights into carnivory and benthic adaptation.</title>
        <authorList>
            <person name="Zhang Y."/>
            <person name="Wang D."/>
            <person name="Peng Z."/>
            <person name="Zheng S."/>
            <person name="Shao F."/>
            <person name="Tao W."/>
        </authorList>
    </citation>
    <scope>NUCLEOTIDE SEQUENCE</scope>
    <source>
        <strain evidence="2">Chongqing</strain>
    </source>
</reference>
<accession>A0AAD5A0E6</accession>
<gene>
    <name evidence="2" type="ORF">C0J50_1923</name>
</gene>
<organism evidence="2 3">
    <name type="scientific">Silurus asotus</name>
    <name type="common">Amur catfish</name>
    <name type="synonym">Parasilurus asotus</name>
    <dbReference type="NCBI Taxonomy" id="30991"/>
    <lineage>
        <taxon>Eukaryota</taxon>
        <taxon>Metazoa</taxon>
        <taxon>Chordata</taxon>
        <taxon>Craniata</taxon>
        <taxon>Vertebrata</taxon>
        <taxon>Euteleostomi</taxon>
        <taxon>Actinopterygii</taxon>
        <taxon>Neopterygii</taxon>
        <taxon>Teleostei</taxon>
        <taxon>Ostariophysi</taxon>
        <taxon>Siluriformes</taxon>
        <taxon>Siluridae</taxon>
        <taxon>Silurus</taxon>
    </lineage>
</organism>
<keyword evidence="3" id="KW-1185">Reference proteome</keyword>
<comment type="caution">
    <text evidence="2">The sequence shown here is derived from an EMBL/GenBank/DDBJ whole genome shotgun (WGS) entry which is preliminary data.</text>
</comment>
<feature type="non-terminal residue" evidence="2">
    <location>
        <position position="1"/>
    </location>
</feature>
<evidence type="ECO:0000259" key="1">
    <source>
        <dbReference type="Pfam" id="PF25387"/>
    </source>
</evidence>